<proteinExistence type="predicted"/>
<evidence type="ECO:0000313" key="2">
    <source>
        <dbReference type="Proteomes" id="UP000078542"/>
    </source>
</evidence>
<accession>A0A151ILE5</accession>
<keyword evidence="2" id="KW-1185">Reference proteome</keyword>
<evidence type="ECO:0000313" key="1">
    <source>
        <dbReference type="EMBL" id="KYN05573.1"/>
    </source>
</evidence>
<organism evidence="1 2">
    <name type="scientific">Cyphomyrmex costatus</name>
    <dbReference type="NCBI Taxonomy" id="456900"/>
    <lineage>
        <taxon>Eukaryota</taxon>
        <taxon>Metazoa</taxon>
        <taxon>Ecdysozoa</taxon>
        <taxon>Arthropoda</taxon>
        <taxon>Hexapoda</taxon>
        <taxon>Insecta</taxon>
        <taxon>Pterygota</taxon>
        <taxon>Neoptera</taxon>
        <taxon>Endopterygota</taxon>
        <taxon>Hymenoptera</taxon>
        <taxon>Apocrita</taxon>
        <taxon>Aculeata</taxon>
        <taxon>Formicoidea</taxon>
        <taxon>Formicidae</taxon>
        <taxon>Myrmicinae</taxon>
        <taxon>Cyphomyrmex</taxon>
    </lineage>
</organism>
<reference evidence="1 2" key="1">
    <citation type="submission" date="2016-03" db="EMBL/GenBank/DDBJ databases">
        <title>Cyphomyrmex costatus WGS genome.</title>
        <authorList>
            <person name="Nygaard S."/>
            <person name="Hu H."/>
            <person name="Boomsma J."/>
            <person name="Zhang G."/>
        </authorList>
    </citation>
    <scope>NUCLEOTIDE SEQUENCE [LARGE SCALE GENOMIC DNA]</scope>
    <source>
        <strain evidence="1">MS0001</strain>
        <tissue evidence="1">Whole body</tissue>
    </source>
</reference>
<name>A0A151ILE5_9HYME</name>
<protein>
    <submittedName>
        <fullName evidence="1">Uncharacterized protein</fullName>
    </submittedName>
</protein>
<dbReference type="AlphaFoldDB" id="A0A151ILE5"/>
<dbReference type="Proteomes" id="UP000078542">
    <property type="component" value="Unassembled WGS sequence"/>
</dbReference>
<dbReference type="EMBL" id="KQ977120">
    <property type="protein sequence ID" value="KYN05573.1"/>
    <property type="molecule type" value="Genomic_DNA"/>
</dbReference>
<gene>
    <name evidence="1" type="ORF">ALC62_03491</name>
</gene>
<sequence>MITAQNFYEVAQPHENFWLSRRLTRRRLEYPEPGTSGSTRNQGSVLVIWLIKKWVRPPSHKVYIGAEHQSNPMNACQVAGRKVSVVAVYSVTASCDHNWHIAKNHFVCTIKRFKNVLIVKTIVEYYAMALRDMFKNAYKTNAHERRCRVTCRARGFSGPQPRETGYCRCRLSKPLITCFANNFVDNEVHASWFQSTARVSREMSVNAARRQGHLPLQPRVTDIIMLITSATLSNRLHVKQRTRSERPTFSPFVVPLFHRTFGSEQATLKNIERMHKSERIRRSFFFFLQAPYMQIVVFAKEC</sequence>